<organism evidence="2">
    <name type="scientific">Panulirus argus virus 1</name>
    <dbReference type="NCBI Taxonomy" id="380624"/>
    <lineage>
        <taxon>Viruses</taxon>
    </lineage>
</organism>
<evidence type="ECO:0000313" key="2">
    <source>
        <dbReference type="EMBL" id="QIQ08652.1"/>
    </source>
</evidence>
<feature type="compositionally biased region" description="Basic and acidic residues" evidence="1">
    <location>
        <begin position="1"/>
        <end position="13"/>
    </location>
</feature>
<feature type="compositionally biased region" description="Basic and acidic residues" evidence="1">
    <location>
        <begin position="21"/>
        <end position="43"/>
    </location>
</feature>
<feature type="region of interest" description="Disordered" evidence="1">
    <location>
        <begin position="1"/>
        <end position="63"/>
    </location>
</feature>
<protein>
    <submittedName>
        <fullName evidence="2">Uncharacterized protein</fullName>
    </submittedName>
</protein>
<evidence type="ECO:0000256" key="1">
    <source>
        <dbReference type="SAM" id="MobiDB-lite"/>
    </source>
</evidence>
<name>A0A6G9HDM4_9VIRU</name>
<feature type="compositionally biased region" description="Pro residues" evidence="1">
    <location>
        <begin position="47"/>
        <end position="63"/>
    </location>
</feature>
<sequence length="63" mass="7003">MTDGGREEEEKGGPPKVYKRRPSDPFVIRKEGERTDGGSEHDLLLPTPTPTPLPPARPPAERR</sequence>
<reference evidence="2" key="1">
    <citation type="journal article" date="2020" name="MBio">
        <title>A New Family of DNA Viruses Causing Disease in Crustaceans from Diverse Aquatic Biomes.</title>
        <authorList>
            <person name="Subramaniam K."/>
            <person name="Behringer D.C."/>
            <person name="Bojko J."/>
            <person name="Yutin N."/>
            <person name="Clark A.S."/>
            <person name="Bateman K.S."/>
            <person name="van Aerle R."/>
            <person name="Bass D."/>
            <person name="Kerr R.C."/>
            <person name="Koonin E.V."/>
            <person name="Stentiford G.D."/>
            <person name="Waltzek T.B."/>
        </authorList>
    </citation>
    <scope>NUCLEOTIDE SEQUENCE</scope>
</reference>
<proteinExistence type="predicted"/>
<dbReference type="EMBL" id="MN604017">
    <property type="protein sequence ID" value="QIQ08652.1"/>
    <property type="molecule type" value="Genomic_DNA"/>
</dbReference>
<accession>A0A6G9HDM4</accession>
<gene>
    <name evidence="2" type="primary">ORF36</name>
</gene>